<gene>
    <name evidence="14" type="ORF">F3Y22_tig00110637pilonHSYRG00644</name>
</gene>
<keyword evidence="14" id="KW-0560">Oxidoreductase</keyword>
<keyword evidence="2 12" id="KW-0489">Methyltransferase</keyword>
<protein>
    <recommendedName>
        <fullName evidence="12">tRNA:m(4)X modification enzyme TRM13</fullName>
        <ecNumber evidence="12">2.1.1.225</ecNumber>
    </recommendedName>
</protein>
<keyword evidence="6 12" id="KW-0479">Metal-binding</keyword>
<dbReference type="Pfam" id="PF05206">
    <property type="entry name" value="TRM13"/>
    <property type="match status" value="1"/>
</dbReference>
<evidence type="ECO:0000256" key="4">
    <source>
        <dbReference type="ARBA" id="ARBA00022691"/>
    </source>
</evidence>
<evidence type="ECO:0000256" key="3">
    <source>
        <dbReference type="ARBA" id="ARBA00022679"/>
    </source>
</evidence>
<dbReference type="Pfam" id="PF11722">
    <property type="entry name" value="zf-TRM13_CCCH"/>
    <property type="match status" value="1"/>
</dbReference>
<organism evidence="14 15">
    <name type="scientific">Hibiscus syriacus</name>
    <name type="common">Rose of Sharon</name>
    <dbReference type="NCBI Taxonomy" id="106335"/>
    <lineage>
        <taxon>Eukaryota</taxon>
        <taxon>Viridiplantae</taxon>
        <taxon>Streptophyta</taxon>
        <taxon>Embryophyta</taxon>
        <taxon>Tracheophyta</taxon>
        <taxon>Spermatophyta</taxon>
        <taxon>Magnoliopsida</taxon>
        <taxon>eudicotyledons</taxon>
        <taxon>Gunneridae</taxon>
        <taxon>Pentapetalae</taxon>
        <taxon>rosids</taxon>
        <taxon>malvids</taxon>
        <taxon>Malvales</taxon>
        <taxon>Malvaceae</taxon>
        <taxon>Malvoideae</taxon>
        <taxon>Hibiscus</taxon>
    </lineage>
</organism>
<evidence type="ECO:0000313" key="14">
    <source>
        <dbReference type="EMBL" id="KAE8696998.1"/>
    </source>
</evidence>
<evidence type="ECO:0000256" key="2">
    <source>
        <dbReference type="ARBA" id="ARBA00022603"/>
    </source>
</evidence>
<keyword evidence="5 12" id="KW-0819">tRNA processing</keyword>
<dbReference type="InterPro" id="IPR007871">
    <property type="entry name" value="Methyltransferase_TRM13"/>
</dbReference>
<reference evidence="14" key="1">
    <citation type="submission" date="2019-09" db="EMBL/GenBank/DDBJ databases">
        <title>Draft genome information of white flower Hibiscus syriacus.</title>
        <authorList>
            <person name="Kim Y.-M."/>
        </authorList>
    </citation>
    <scope>NUCLEOTIDE SEQUENCE [LARGE SCALE GENOMIC DNA]</scope>
    <source>
        <strain evidence="14">YM2019G1</strain>
    </source>
</reference>
<comment type="catalytic activity">
    <reaction evidence="10 12">
        <text>cytidine(4) in tRNA(Gly)(GCC) + S-adenosyl-L-methionine = 2'-O-methylcytidine(4) in tRNA(Gly)(GCC) + S-adenosyl-L-homocysteine + H(+)</text>
        <dbReference type="Rhea" id="RHEA:43192"/>
        <dbReference type="Rhea" id="RHEA-COMP:10399"/>
        <dbReference type="Rhea" id="RHEA-COMP:10400"/>
        <dbReference type="ChEBI" id="CHEBI:15378"/>
        <dbReference type="ChEBI" id="CHEBI:57856"/>
        <dbReference type="ChEBI" id="CHEBI:59789"/>
        <dbReference type="ChEBI" id="CHEBI:74495"/>
        <dbReference type="ChEBI" id="CHEBI:82748"/>
        <dbReference type="EC" id="2.1.1.225"/>
    </reaction>
</comment>
<dbReference type="PANTHER" id="PTHR12998:SF0">
    <property type="entry name" value="TRNA:M(4)X MODIFICATION ENZYME TRM13 HOMOLOG"/>
    <property type="match status" value="1"/>
</dbReference>
<evidence type="ECO:0000256" key="7">
    <source>
        <dbReference type="ARBA" id="ARBA00022771"/>
    </source>
</evidence>
<name>A0A6A2ZYN6_HIBSY</name>
<evidence type="ECO:0000313" key="15">
    <source>
        <dbReference type="Proteomes" id="UP000436088"/>
    </source>
</evidence>
<evidence type="ECO:0000259" key="13">
    <source>
        <dbReference type="PROSITE" id="PS51800"/>
    </source>
</evidence>
<dbReference type="InterPro" id="IPR039044">
    <property type="entry name" value="Trm13"/>
</dbReference>
<sequence length="295" mass="34128">MENRCKFWVTKKNRFCSNSPFKNSLFCGNHTPRINDQWIPCPIDPSHCVLQENLGGHLKRCPIVKQAQSLSTQPFYQKGVNVGKEDEQQDQETENVTSEIKRNAVYSLNISEFFEVIRKIESVHARIVMILKNLIRYLKLVAYGLREKNVSFQEKHVTQQASILGNLEEFGVLERFVGKGEKCELVELSENRNGVPAVVKFGAGRGYLTQMLADCYGIRRVFLVERKAYKLKADRSLRQKESLILERLKIDSKYIVNRLANPSPDLSIIAIHLAEARRLLFEHLSFRDAFYHNHF</sequence>
<comment type="caution">
    <text evidence="14">The sequence shown here is derived from an EMBL/GenBank/DDBJ whole genome shotgun (WGS) entry which is preliminary data.</text>
</comment>
<dbReference type="GO" id="GO:0008270">
    <property type="term" value="F:zinc ion binding"/>
    <property type="evidence" value="ECO:0007669"/>
    <property type="project" value="UniProtKB-KW"/>
</dbReference>
<keyword evidence="14" id="KW-0575">Peroxidase</keyword>
<dbReference type="InterPro" id="IPR022776">
    <property type="entry name" value="TRM13/UPF0224_CHHC_Znf_dom"/>
</dbReference>
<comment type="function">
    <text evidence="12">tRNA methylase which 2'-O-methylates cytidine(4) in tRNA(Pro) and tRNA(Gly)(GCC), and adenosine(4) in tRNA(His).</text>
</comment>
<feature type="domain" description="CHHC U11-48K-type" evidence="13">
    <location>
        <begin position="38"/>
        <end position="65"/>
    </location>
</feature>
<comment type="catalytic activity">
    <reaction evidence="11 12">
        <text>adenosine(4) in tRNA(His) + S-adenosyl-L-methionine = 2'-O-methyladenosine(4) in tRNA(His) + S-adenosyl-L-homocysteine + H(+)</text>
        <dbReference type="Rhea" id="RHEA:43196"/>
        <dbReference type="Rhea" id="RHEA-COMP:10401"/>
        <dbReference type="Rhea" id="RHEA-COMP:10402"/>
        <dbReference type="ChEBI" id="CHEBI:15378"/>
        <dbReference type="ChEBI" id="CHEBI:57856"/>
        <dbReference type="ChEBI" id="CHEBI:59789"/>
        <dbReference type="ChEBI" id="CHEBI:74411"/>
        <dbReference type="ChEBI" id="CHEBI:74477"/>
        <dbReference type="EC" id="2.1.1.225"/>
    </reaction>
</comment>
<keyword evidence="15" id="KW-1185">Reference proteome</keyword>
<dbReference type="PANTHER" id="PTHR12998">
    <property type="entry name" value="TRNA:M(4)X MODIFICATION ENZYME TRM13 HOMOLOG"/>
    <property type="match status" value="1"/>
</dbReference>
<dbReference type="Pfam" id="PF05253">
    <property type="entry name" value="zf-U11-48K"/>
    <property type="match status" value="1"/>
</dbReference>
<evidence type="ECO:0000256" key="6">
    <source>
        <dbReference type="ARBA" id="ARBA00022723"/>
    </source>
</evidence>
<keyword evidence="3 12" id="KW-0808">Transferase</keyword>
<keyword evidence="8 12" id="KW-0862">Zinc</keyword>
<evidence type="ECO:0000256" key="1">
    <source>
        <dbReference type="ARBA" id="ARBA00005265"/>
    </source>
</evidence>
<dbReference type="AlphaFoldDB" id="A0A6A2ZYN6"/>
<dbReference type="EMBL" id="VEPZ02001057">
    <property type="protein sequence ID" value="KAE8696998.1"/>
    <property type="molecule type" value="Genomic_DNA"/>
</dbReference>
<keyword evidence="7 12" id="KW-0863">Zinc-finger</keyword>
<evidence type="ECO:0000256" key="8">
    <source>
        <dbReference type="ARBA" id="ARBA00022833"/>
    </source>
</evidence>
<dbReference type="Proteomes" id="UP000436088">
    <property type="component" value="Unassembled WGS sequence"/>
</dbReference>
<dbReference type="EC" id="2.1.1.225" evidence="12"/>
<evidence type="ECO:0000256" key="11">
    <source>
        <dbReference type="ARBA" id="ARBA00049393"/>
    </source>
</evidence>
<comment type="catalytic activity">
    <reaction evidence="9 12">
        <text>cytidine(4) in tRNA(Pro) + S-adenosyl-L-methionine = 2'-O-methylcytidine(4) in tRNA(Pro) + S-adenosyl-L-homocysteine + H(+)</text>
        <dbReference type="Rhea" id="RHEA:32767"/>
        <dbReference type="Rhea" id="RHEA-COMP:10397"/>
        <dbReference type="Rhea" id="RHEA-COMP:10398"/>
        <dbReference type="ChEBI" id="CHEBI:15378"/>
        <dbReference type="ChEBI" id="CHEBI:57856"/>
        <dbReference type="ChEBI" id="CHEBI:59789"/>
        <dbReference type="ChEBI" id="CHEBI:74495"/>
        <dbReference type="ChEBI" id="CHEBI:82748"/>
        <dbReference type="EC" id="2.1.1.225"/>
    </reaction>
</comment>
<dbReference type="PROSITE" id="PS51800">
    <property type="entry name" value="ZF_CHHC_U11_48K"/>
    <property type="match status" value="1"/>
</dbReference>
<keyword evidence="4 12" id="KW-0949">S-adenosyl-L-methionine</keyword>
<evidence type="ECO:0000256" key="5">
    <source>
        <dbReference type="ARBA" id="ARBA00022694"/>
    </source>
</evidence>
<dbReference type="InterPro" id="IPR021721">
    <property type="entry name" value="Znf_CCCH-type_TRM13"/>
</dbReference>
<accession>A0A6A2ZYN6</accession>
<dbReference type="GO" id="GO:0030488">
    <property type="term" value="P:tRNA methylation"/>
    <property type="evidence" value="ECO:0007669"/>
    <property type="project" value="InterPro"/>
</dbReference>
<evidence type="ECO:0000256" key="12">
    <source>
        <dbReference type="RuleBase" id="RU367103"/>
    </source>
</evidence>
<proteinExistence type="inferred from homology"/>
<comment type="similarity">
    <text evidence="1 12">Belongs to the methyltransferase TRM13 family.</text>
</comment>
<dbReference type="GO" id="GO:0106050">
    <property type="term" value="F:tRNA 2'-O-methyltransferase activity"/>
    <property type="evidence" value="ECO:0007669"/>
    <property type="project" value="UniProtKB-UniRule"/>
</dbReference>
<evidence type="ECO:0000256" key="10">
    <source>
        <dbReference type="ARBA" id="ARBA00048635"/>
    </source>
</evidence>
<evidence type="ECO:0000256" key="9">
    <source>
        <dbReference type="ARBA" id="ARBA00048165"/>
    </source>
</evidence>
<dbReference type="GO" id="GO:0004601">
    <property type="term" value="F:peroxidase activity"/>
    <property type="evidence" value="ECO:0007669"/>
    <property type="project" value="UniProtKB-KW"/>
</dbReference>